<feature type="region of interest" description="Disordered" evidence="1">
    <location>
        <begin position="1"/>
        <end position="21"/>
    </location>
</feature>
<evidence type="ECO:0000256" key="1">
    <source>
        <dbReference type="SAM" id="MobiDB-lite"/>
    </source>
</evidence>
<evidence type="ECO:0000313" key="2">
    <source>
        <dbReference type="EMBL" id="EFE50179.1"/>
    </source>
</evidence>
<dbReference type="EMBL" id="ADBF01000025">
    <property type="protein sequence ID" value="EFE50179.1"/>
    <property type="molecule type" value="Genomic_DNA"/>
</dbReference>
<name>D4DPP7_NEIEG</name>
<comment type="caution">
    <text evidence="2">The sequence shown here is derived from an EMBL/GenBank/DDBJ whole genome shotgun (WGS) entry which is preliminary data.</text>
</comment>
<sequence>MFSDGLIPSKHNDRQIKATPALNPSTQLAAKQIERIGQYQKGRLKAVYTFRRPDSI</sequence>
<dbReference type="Proteomes" id="UP000005536">
    <property type="component" value="Unassembled WGS sequence"/>
</dbReference>
<organism evidence="2 3">
    <name type="scientific">Neisseria elongata subsp. glycolytica ATCC 29315</name>
    <dbReference type="NCBI Taxonomy" id="546263"/>
    <lineage>
        <taxon>Bacteria</taxon>
        <taxon>Pseudomonadati</taxon>
        <taxon>Pseudomonadota</taxon>
        <taxon>Betaproteobacteria</taxon>
        <taxon>Neisseriales</taxon>
        <taxon>Neisseriaceae</taxon>
        <taxon>Neisseria</taxon>
    </lineage>
</organism>
<reference evidence="2 3" key="1">
    <citation type="submission" date="2010-02" db="EMBL/GenBank/DDBJ databases">
        <authorList>
            <person name="Weinstock G."/>
            <person name="Sodergren E."/>
            <person name="Clifton S."/>
            <person name="Fulton L."/>
            <person name="Fulton B."/>
            <person name="Courtney L."/>
            <person name="Fronick C."/>
            <person name="Harrison M."/>
            <person name="Strong C."/>
            <person name="Farmer C."/>
            <person name="Delahaunty K."/>
            <person name="Markovic C."/>
            <person name="Hall O."/>
            <person name="Minx P."/>
            <person name="Tomlinson C."/>
            <person name="Mitreva M."/>
            <person name="Nelson J."/>
            <person name="Hou S."/>
            <person name="Wollam A."/>
            <person name="Pepin K.H."/>
            <person name="Johnson M."/>
            <person name="Bhonagiri V."/>
            <person name="Zhang X."/>
            <person name="Suruliraj S."/>
            <person name="Warren W."/>
            <person name="Chinwalla A."/>
            <person name="Mardis E.R."/>
            <person name="Wilson R.K."/>
        </authorList>
    </citation>
    <scope>NUCLEOTIDE SEQUENCE [LARGE SCALE GENOMIC DNA]</scope>
    <source>
        <strain evidence="2 3">ATCC 29315</strain>
    </source>
</reference>
<evidence type="ECO:0000313" key="3">
    <source>
        <dbReference type="Proteomes" id="UP000005536"/>
    </source>
</evidence>
<dbReference type="AlphaFoldDB" id="D4DPP7"/>
<protein>
    <submittedName>
        <fullName evidence="2">Uncharacterized protein</fullName>
    </submittedName>
</protein>
<accession>D4DPP7</accession>
<proteinExistence type="predicted"/>
<gene>
    <name evidence="2" type="ORF">NEIELOOT_01034</name>
</gene>